<dbReference type="EMBL" id="BMAY01000004">
    <property type="protein sequence ID" value="GFZ26793.1"/>
    <property type="molecule type" value="Genomic_DNA"/>
</dbReference>
<dbReference type="RefSeq" id="WP_212780491.1">
    <property type="nucleotide sequence ID" value="NZ_BMAY01000004.1"/>
</dbReference>
<dbReference type="Pfam" id="PF22820">
    <property type="entry name" value="TcaA_3rd_4th"/>
    <property type="match status" value="1"/>
</dbReference>
<evidence type="ECO:0000259" key="2">
    <source>
        <dbReference type="Pfam" id="PF22820"/>
    </source>
</evidence>
<feature type="region of interest" description="Disordered" evidence="1">
    <location>
        <begin position="402"/>
        <end position="426"/>
    </location>
</feature>
<dbReference type="InterPro" id="IPR054530">
    <property type="entry name" value="TcaA_4th"/>
</dbReference>
<dbReference type="AlphaFoldDB" id="A0A916QJJ9"/>
<dbReference type="PANTHER" id="PTHR40038:SF1">
    <property type="entry name" value="MEMBRANE-ASSOCIATED PROTEIN TCAA"/>
    <property type="match status" value="1"/>
</dbReference>
<dbReference type="Proteomes" id="UP000677218">
    <property type="component" value="Unassembled WGS sequence"/>
</dbReference>
<evidence type="ECO:0000313" key="3">
    <source>
        <dbReference type="EMBL" id="GFZ26793.1"/>
    </source>
</evidence>
<feature type="domain" description="TcaA 4th" evidence="2">
    <location>
        <begin position="209"/>
        <end position="266"/>
    </location>
</feature>
<name>A0A916QJJ9_9LACO</name>
<evidence type="ECO:0000313" key="4">
    <source>
        <dbReference type="Proteomes" id="UP000677218"/>
    </source>
</evidence>
<reference evidence="3" key="1">
    <citation type="submission" date="2020-08" db="EMBL/GenBank/DDBJ databases">
        <title>Taxonomic study for Lactobacillus species isolated from hardwood bark.</title>
        <authorList>
            <person name="Tohno M."/>
            <person name="Tanizawa Y."/>
        </authorList>
    </citation>
    <scope>NUCLEOTIDE SEQUENCE</scope>
    <source>
        <strain evidence="3">B40</strain>
    </source>
</reference>
<comment type="caution">
    <text evidence="3">The sequence shown here is derived from an EMBL/GenBank/DDBJ whole genome shotgun (WGS) entry which is preliminary data.</text>
</comment>
<keyword evidence="4" id="KW-1185">Reference proteome</keyword>
<gene>
    <name evidence="3" type="ORF">LCB40_06730</name>
</gene>
<proteinExistence type="predicted"/>
<dbReference type="PANTHER" id="PTHR40038">
    <property type="entry name" value="MEMBRANE-ASSOCIATED PROTEIN TCAA"/>
    <property type="match status" value="1"/>
</dbReference>
<accession>A0A916QJJ9</accession>
<evidence type="ECO:0000256" key="1">
    <source>
        <dbReference type="SAM" id="MobiDB-lite"/>
    </source>
</evidence>
<sequence length="486" mass="54951">MKKINSKQKVKKVKKRNFSKRLLLVIIGLIVLAGGYLAGKQYYQKDAQIDRMVKAIQDPQSSLAQYVVPSTTDMQVTDKSLKPLQSYFKHNKLAANKLSANLKAGRDTKQIRLVRRGSWFLLFPKYQLRVQVYSTQVKTNQEHAQLYVDGHAKGQMSGSGSTYYADWGLVFPGRYHVEVKTKSHGRKLQASSIVNVWSNRTINMNIKTATFQVRSLPNAKIYINDKAAGQLNAEGVKVFHNYPITKSMELYVTSKYHGKTIKSLPVRNFTKYINFNDSSSDDGAQDYDSEGGYYLGENKHEVYQDDEGDYVVSPSWKGLIKADEAAKQLFYTFKNPSSDQFIKGEKSQDYLALVKTLQTLITAKTKSVKTHVEVTNLLPAGDNLSDVTYQVTLKIVDQKKASKTSSNQTSSKKKHKSLTSSEKASSSSSAKLAQELKKVKVLEPTVEKVRKHQQRTVKTEIFVFKHAIYQWQDGEYLLQGLGTLEH</sequence>
<protein>
    <recommendedName>
        <fullName evidence="2">TcaA 4th domain-containing protein</fullName>
    </recommendedName>
</protein>
<organism evidence="3 4">
    <name type="scientific">Lactobacillus corticis</name>
    <dbReference type="NCBI Taxonomy" id="2201249"/>
    <lineage>
        <taxon>Bacteria</taxon>
        <taxon>Bacillati</taxon>
        <taxon>Bacillota</taxon>
        <taxon>Bacilli</taxon>
        <taxon>Lactobacillales</taxon>
        <taxon>Lactobacillaceae</taxon>
        <taxon>Lactobacillus</taxon>
    </lineage>
</organism>